<evidence type="ECO:0000313" key="2">
    <source>
        <dbReference type="EMBL" id="ELR65996.1"/>
    </source>
</evidence>
<evidence type="ECO:0000313" key="3">
    <source>
        <dbReference type="Proteomes" id="UP000011134"/>
    </source>
</evidence>
<keyword evidence="1" id="KW-1133">Transmembrane helix</keyword>
<dbReference type="Proteomes" id="UP000011134">
    <property type="component" value="Unassembled WGS sequence"/>
</dbReference>
<keyword evidence="1" id="KW-0472">Membrane</keyword>
<proteinExistence type="predicted"/>
<protein>
    <submittedName>
        <fullName evidence="2">Uncharacterized protein</fullName>
    </submittedName>
</protein>
<feature type="transmembrane region" description="Helical" evidence="1">
    <location>
        <begin position="31"/>
        <end position="50"/>
    </location>
</feature>
<reference evidence="2 3" key="1">
    <citation type="submission" date="2012-12" db="EMBL/GenBank/DDBJ databases">
        <title>Genome Assembly of Photobacterium sp. AK15.</title>
        <authorList>
            <person name="Khatri I."/>
            <person name="Vaidya B."/>
            <person name="Srinivas T.N.R."/>
            <person name="Subramanian S."/>
            <person name="Pinnaka A."/>
        </authorList>
    </citation>
    <scope>NUCLEOTIDE SEQUENCE [LARGE SCALE GENOMIC DNA]</scope>
    <source>
        <strain evidence="2 3">AK15</strain>
    </source>
</reference>
<evidence type="ECO:0000256" key="1">
    <source>
        <dbReference type="SAM" id="Phobius"/>
    </source>
</evidence>
<dbReference type="EMBL" id="AMZO01000013">
    <property type="protein sequence ID" value="ELR65996.1"/>
    <property type="molecule type" value="Genomic_DNA"/>
</dbReference>
<dbReference type="AlphaFoldDB" id="L8JB16"/>
<gene>
    <name evidence="2" type="ORF">C942_00436</name>
</gene>
<comment type="caution">
    <text evidence="2">The sequence shown here is derived from an EMBL/GenBank/DDBJ whole genome shotgun (WGS) entry which is preliminary data.</text>
</comment>
<name>L8JB16_9GAMM</name>
<keyword evidence="3" id="KW-1185">Reference proteome</keyword>
<organism evidence="2 3">
    <name type="scientific">Photobacterium marinum</name>
    <dbReference type="NCBI Taxonomy" id="1056511"/>
    <lineage>
        <taxon>Bacteria</taxon>
        <taxon>Pseudomonadati</taxon>
        <taxon>Pseudomonadota</taxon>
        <taxon>Gammaproteobacteria</taxon>
        <taxon>Vibrionales</taxon>
        <taxon>Vibrionaceae</taxon>
        <taxon>Photobacterium</taxon>
    </lineage>
</organism>
<dbReference type="PATRIC" id="fig|1056511.3.peg.1924"/>
<accession>L8JB16</accession>
<keyword evidence="1" id="KW-0812">Transmembrane</keyword>
<sequence length="55" mass="6440">MKNQIIGITTLIAILSAMIWRWETADNELKNLIFYLLLVITIGQNIWHSLKDLKK</sequence>